<protein>
    <recommendedName>
        <fullName evidence="1">PAS fold-4 domain-containing protein</fullName>
    </recommendedName>
</protein>
<dbReference type="RefSeq" id="WP_086601911.1">
    <property type="nucleotide sequence ID" value="NZ_NGFN01000101.1"/>
</dbReference>
<dbReference type="Gene3D" id="3.30.450.20">
    <property type="entry name" value="PAS domain"/>
    <property type="match status" value="1"/>
</dbReference>
<dbReference type="InterPro" id="IPR035965">
    <property type="entry name" value="PAS-like_dom_sf"/>
</dbReference>
<name>A0A243S2Y3_9ACTN</name>
<proteinExistence type="predicted"/>
<dbReference type="Proteomes" id="UP000195105">
    <property type="component" value="Unassembled WGS sequence"/>
</dbReference>
<feature type="domain" description="PAS fold-4" evidence="1">
    <location>
        <begin position="11"/>
        <end position="131"/>
    </location>
</feature>
<keyword evidence="3" id="KW-1185">Reference proteome</keyword>
<evidence type="ECO:0000313" key="2">
    <source>
        <dbReference type="EMBL" id="OUD01856.1"/>
    </source>
</evidence>
<dbReference type="AlphaFoldDB" id="A0A243S2Y3"/>
<reference evidence="2 3" key="1">
    <citation type="submission" date="2017-05" db="EMBL/GenBank/DDBJ databases">
        <title>Biotechnological potential of actinobacteria isolated from South African environments.</title>
        <authorList>
            <person name="Le Roes-Hill M."/>
            <person name="Prins A."/>
            <person name="Durrell K.A."/>
        </authorList>
    </citation>
    <scope>NUCLEOTIDE SEQUENCE [LARGE SCALE GENOMIC DNA]</scope>
    <source>
        <strain evidence="2 3">HMC13</strain>
    </source>
</reference>
<evidence type="ECO:0000313" key="3">
    <source>
        <dbReference type="Proteomes" id="UP000195105"/>
    </source>
</evidence>
<dbReference type="Pfam" id="PF08448">
    <property type="entry name" value="PAS_4"/>
    <property type="match status" value="1"/>
</dbReference>
<dbReference type="InterPro" id="IPR013656">
    <property type="entry name" value="PAS_4"/>
</dbReference>
<organism evidence="2 3">
    <name type="scientific">Streptomyces swartbergensis</name>
    <dbReference type="NCBI Taxonomy" id="487165"/>
    <lineage>
        <taxon>Bacteria</taxon>
        <taxon>Bacillati</taxon>
        <taxon>Actinomycetota</taxon>
        <taxon>Actinomycetes</taxon>
        <taxon>Kitasatosporales</taxon>
        <taxon>Streptomycetaceae</taxon>
        <taxon>Streptomyces</taxon>
    </lineage>
</organism>
<comment type="caution">
    <text evidence="2">The sequence shown here is derived from an EMBL/GenBank/DDBJ whole genome shotgun (WGS) entry which is preliminary data.</text>
</comment>
<sequence>MTPEIDYAELFEATPSPYLVLGPDLVIADVNAAYLQAVDRCRDELIGNHLFDALPANPADARGDGRGSFGASLHRVLVSGKPDIMAFVRHDTLKAGGLEDYGERWWSSVSTTVLGRDGSFKWIIQRIEDVIDFARYRPRSLFRAAAPRRGFQRANHAGQLSVH</sequence>
<gene>
    <name evidence="2" type="ORF">CA983_17915</name>
</gene>
<dbReference type="EMBL" id="NGFN01000101">
    <property type="protein sequence ID" value="OUD01856.1"/>
    <property type="molecule type" value="Genomic_DNA"/>
</dbReference>
<accession>A0A243S2Y3</accession>
<dbReference type="SUPFAM" id="SSF55785">
    <property type="entry name" value="PYP-like sensor domain (PAS domain)"/>
    <property type="match status" value="1"/>
</dbReference>
<evidence type="ECO:0000259" key="1">
    <source>
        <dbReference type="Pfam" id="PF08448"/>
    </source>
</evidence>